<name>W2M6A9_PHYNI</name>
<protein>
    <submittedName>
        <fullName evidence="2">Uncharacterized protein</fullName>
    </submittedName>
</protein>
<keyword evidence="1" id="KW-0472">Membrane</keyword>
<keyword evidence="1" id="KW-1133">Transmembrane helix</keyword>
<feature type="transmembrane region" description="Helical" evidence="1">
    <location>
        <begin position="138"/>
        <end position="160"/>
    </location>
</feature>
<feature type="transmembrane region" description="Helical" evidence="1">
    <location>
        <begin position="421"/>
        <end position="443"/>
    </location>
</feature>
<evidence type="ECO:0000313" key="2">
    <source>
        <dbReference type="EMBL" id="ETM31054.1"/>
    </source>
</evidence>
<feature type="transmembrane region" description="Helical" evidence="1">
    <location>
        <begin position="46"/>
        <end position="67"/>
    </location>
</feature>
<dbReference type="AlphaFoldDB" id="W2M6A9"/>
<evidence type="ECO:0000256" key="1">
    <source>
        <dbReference type="SAM" id="Phobius"/>
    </source>
</evidence>
<organism evidence="2">
    <name type="scientific">Phytophthora nicotianae</name>
    <name type="common">Potato buckeye rot agent</name>
    <name type="synonym">Phytophthora parasitica</name>
    <dbReference type="NCBI Taxonomy" id="4792"/>
    <lineage>
        <taxon>Eukaryota</taxon>
        <taxon>Sar</taxon>
        <taxon>Stramenopiles</taxon>
        <taxon>Oomycota</taxon>
        <taxon>Peronosporomycetes</taxon>
        <taxon>Peronosporales</taxon>
        <taxon>Peronosporaceae</taxon>
        <taxon>Phytophthora</taxon>
    </lineage>
</organism>
<accession>W2M6A9</accession>
<proteinExistence type="predicted"/>
<keyword evidence="1" id="KW-0812">Transmembrane</keyword>
<dbReference type="Proteomes" id="UP000054532">
    <property type="component" value="Unassembled WGS sequence"/>
</dbReference>
<dbReference type="EMBL" id="KI696650">
    <property type="protein sequence ID" value="ETM31054.1"/>
    <property type="molecule type" value="Genomic_DNA"/>
</dbReference>
<dbReference type="VEuPathDB" id="FungiDB:PPTG_18779"/>
<feature type="transmembrane region" description="Helical" evidence="1">
    <location>
        <begin position="112"/>
        <end position="132"/>
    </location>
</feature>
<feature type="non-terminal residue" evidence="2">
    <location>
        <position position="466"/>
    </location>
</feature>
<feature type="transmembrane region" description="Helical" evidence="1">
    <location>
        <begin position="79"/>
        <end position="100"/>
    </location>
</feature>
<sequence>MRLALLVQKLAEYWESTQVELHGFYSVERVRELIAYNEQASIFRALAVLALVPWPCVVVTILVDLIPLRPPSEGLEANYLFIVRVFLAFWVATIVINLQFRHSVPPAPLSNTRIIVSGALTAVLTTGVVYALSMNIGFPLPFGIITVSPMWVLFMLIPLLSFMKKARSDPEVWPLVVNTLKVWICQESLVVIYPTYFYIFTTLPADAKTPFAFLLPVIQIFLRNVMSRTVVHLNDEIPEVVLMNVEVFNSLFMSYCMQNTPSIWTTLGLIAIDGAQMAASMHDVVVVIQRLQILKERVNTERGRQLLSNATTTQIKILHRKTILLYTQNILDRYKLAKVSVGSTDFPLSSVENLELKPKATSFKGVPKQIVYSPSRLSKGVSLRKVFSVNDAQCTEDITQLELEYAQHVQKVLYITEFMLLINYVEVIVPVIFSANLLVMYHLPNRVYYSQIDSMDDTKLWSTVGN</sequence>
<reference evidence="2" key="1">
    <citation type="submission" date="2013-11" db="EMBL/GenBank/DDBJ databases">
        <title>The Genome Sequence of Phytophthora parasitica IAC_01/95.</title>
        <authorList>
            <consortium name="The Broad Institute Genomics Platform"/>
            <person name="Russ C."/>
            <person name="Tyler B."/>
            <person name="Panabieres F."/>
            <person name="Shan W."/>
            <person name="Tripathy S."/>
            <person name="Grunwald N."/>
            <person name="Machado M."/>
            <person name="Johnson C.S."/>
            <person name="Arredondo F."/>
            <person name="Hong C."/>
            <person name="Coffey M."/>
            <person name="Young S.K."/>
            <person name="Zeng Q."/>
            <person name="Gargeya S."/>
            <person name="Fitzgerald M."/>
            <person name="Abouelleil A."/>
            <person name="Alvarado L."/>
            <person name="Chapman S.B."/>
            <person name="Gainer-Dewar J."/>
            <person name="Goldberg J."/>
            <person name="Griggs A."/>
            <person name="Gujja S."/>
            <person name="Hansen M."/>
            <person name="Howarth C."/>
            <person name="Imamovic A."/>
            <person name="Ireland A."/>
            <person name="Larimer J."/>
            <person name="McCowan C."/>
            <person name="Murphy C."/>
            <person name="Pearson M."/>
            <person name="Poon T.W."/>
            <person name="Priest M."/>
            <person name="Roberts A."/>
            <person name="Saif S."/>
            <person name="Shea T."/>
            <person name="Sykes S."/>
            <person name="Wortman J."/>
            <person name="Nusbaum C."/>
            <person name="Birren B."/>
        </authorList>
    </citation>
    <scope>NUCLEOTIDE SEQUENCE [LARGE SCALE GENOMIC DNA]</scope>
    <source>
        <strain evidence="2">IAC_01/95</strain>
    </source>
</reference>
<gene>
    <name evidence="2" type="ORF">L914_21298</name>
</gene>